<dbReference type="PANTHER" id="PTHR31672">
    <property type="entry name" value="BNACNNG10540D PROTEIN"/>
    <property type="match status" value="1"/>
</dbReference>
<dbReference type="InterPro" id="IPR001810">
    <property type="entry name" value="F-box_dom"/>
</dbReference>
<dbReference type="InterPro" id="IPR050796">
    <property type="entry name" value="SCF_F-box_component"/>
</dbReference>
<dbReference type="SMART" id="SM00256">
    <property type="entry name" value="FBOX"/>
    <property type="match status" value="1"/>
</dbReference>
<dbReference type="CDD" id="cd22157">
    <property type="entry name" value="F-box_AtFBW1-like"/>
    <property type="match status" value="1"/>
</dbReference>
<sequence>MEDKLPENLTIDIFSRLPIKSIISCKCVCKKWQSLVADPYFVDLHLARSREEALMILECPDLRSPNVNPKTFLKWLEIDEHEHLDTIKSLNLKHCEPPLIAAFSSLLVPIGSVNGLVSYYWDKNGSVYIFNPLLEEYMTLPPPPPGGSLITLGYGFGVSTATGEYKVIRIDSRRVSIYDPSETVVWAVGIQVYTLGTDQWRSLRQTTPKKNLDLGGLEGLGVYLDSHLYWIAVHAQIYDFDLSSETSELFPAPGENEDSNRMLGVLKGRLSCICWCSSVGGMEVWVMKEESANWYKEINVIRPFSELSPWRPLCLIDGLEHGTSGALLVYVQVAEAEAEKLVAYYLNTKKIVSETPILWSNCSSITTYRPSFVKLDIFGSQRVRAMYNHSPQLTG</sequence>
<dbReference type="InterPro" id="IPR017451">
    <property type="entry name" value="F-box-assoc_interact_dom"/>
</dbReference>
<proteinExistence type="predicted"/>
<evidence type="ECO:0000313" key="2">
    <source>
        <dbReference type="EMBL" id="KAK9077364.1"/>
    </source>
</evidence>
<evidence type="ECO:0000313" key="3">
    <source>
        <dbReference type="Proteomes" id="UP001408789"/>
    </source>
</evidence>
<dbReference type="Pfam" id="PF08268">
    <property type="entry name" value="FBA_3"/>
    <property type="match status" value="1"/>
</dbReference>
<dbReference type="SUPFAM" id="SSF81383">
    <property type="entry name" value="F-box domain"/>
    <property type="match status" value="1"/>
</dbReference>
<reference evidence="2 3" key="1">
    <citation type="submission" date="2024-04" db="EMBL/GenBank/DDBJ databases">
        <title>The reference genome of an endangered Asteraceae, Deinandra increscens subsp. villosa, native to the Central Coast of California.</title>
        <authorList>
            <person name="Guilliams M."/>
            <person name="Hasenstab-Lehman K."/>
            <person name="Meyer R."/>
            <person name="Mcevoy S."/>
        </authorList>
    </citation>
    <scope>NUCLEOTIDE SEQUENCE [LARGE SCALE GENOMIC DNA]</scope>
    <source>
        <tissue evidence="2">Leaf</tissue>
    </source>
</reference>
<protein>
    <recommendedName>
        <fullName evidence="1">F-box domain-containing protein</fullName>
    </recommendedName>
</protein>
<dbReference type="PANTHER" id="PTHR31672:SF13">
    <property type="entry name" value="F-BOX PROTEIN CPR30-LIKE"/>
    <property type="match status" value="1"/>
</dbReference>
<dbReference type="PROSITE" id="PS50181">
    <property type="entry name" value="FBOX"/>
    <property type="match status" value="1"/>
</dbReference>
<accession>A0AAP0DUF0</accession>
<name>A0AAP0DUF0_9ASTR</name>
<evidence type="ECO:0000259" key="1">
    <source>
        <dbReference type="PROSITE" id="PS50181"/>
    </source>
</evidence>
<dbReference type="Proteomes" id="UP001408789">
    <property type="component" value="Unassembled WGS sequence"/>
</dbReference>
<dbReference type="EMBL" id="JBCNJP010000007">
    <property type="protein sequence ID" value="KAK9077364.1"/>
    <property type="molecule type" value="Genomic_DNA"/>
</dbReference>
<keyword evidence="3" id="KW-1185">Reference proteome</keyword>
<dbReference type="Gene3D" id="1.20.1280.50">
    <property type="match status" value="1"/>
</dbReference>
<gene>
    <name evidence="2" type="ORF">SSX86_005701</name>
</gene>
<comment type="caution">
    <text evidence="2">The sequence shown here is derived from an EMBL/GenBank/DDBJ whole genome shotgun (WGS) entry which is preliminary data.</text>
</comment>
<dbReference type="Pfam" id="PF00646">
    <property type="entry name" value="F-box"/>
    <property type="match status" value="1"/>
</dbReference>
<dbReference type="InterPro" id="IPR013187">
    <property type="entry name" value="F-box-assoc_dom_typ3"/>
</dbReference>
<feature type="domain" description="F-box" evidence="1">
    <location>
        <begin position="1"/>
        <end position="44"/>
    </location>
</feature>
<dbReference type="InterPro" id="IPR036047">
    <property type="entry name" value="F-box-like_dom_sf"/>
</dbReference>
<dbReference type="NCBIfam" id="TIGR01640">
    <property type="entry name" value="F_box_assoc_1"/>
    <property type="match status" value="1"/>
</dbReference>
<organism evidence="2 3">
    <name type="scientific">Deinandra increscens subsp. villosa</name>
    <dbReference type="NCBI Taxonomy" id="3103831"/>
    <lineage>
        <taxon>Eukaryota</taxon>
        <taxon>Viridiplantae</taxon>
        <taxon>Streptophyta</taxon>
        <taxon>Embryophyta</taxon>
        <taxon>Tracheophyta</taxon>
        <taxon>Spermatophyta</taxon>
        <taxon>Magnoliopsida</taxon>
        <taxon>eudicotyledons</taxon>
        <taxon>Gunneridae</taxon>
        <taxon>Pentapetalae</taxon>
        <taxon>asterids</taxon>
        <taxon>campanulids</taxon>
        <taxon>Asterales</taxon>
        <taxon>Asteraceae</taxon>
        <taxon>Asteroideae</taxon>
        <taxon>Heliantheae alliance</taxon>
        <taxon>Madieae</taxon>
        <taxon>Madiinae</taxon>
        <taxon>Deinandra</taxon>
    </lineage>
</organism>
<dbReference type="AlphaFoldDB" id="A0AAP0DUF0"/>